<gene>
    <name evidence="13" type="ORF">LO55_217</name>
</gene>
<evidence type="ECO:0000256" key="11">
    <source>
        <dbReference type="SAM" id="Phobius"/>
    </source>
</evidence>
<evidence type="ECO:0000313" key="13">
    <source>
        <dbReference type="EMBL" id="OIJ44298.1"/>
    </source>
</evidence>
<evidence type="ECO:0000256" key="10">
    <source>
        <dbReference type="SAM" id="MobiDB-lite"/>
    </source>
</evidence>
<dbReference type="InterPro" id="IPR015876">
    <property type="entry name" value="Acyl-CoA_DS"/>
</dbReference>
<evidence type="ECO:0000256" key="7">
    <source>
        <dbReference type="ARBA" id="ARBA00023004"/>
    </source>
</evidence>
<dbReference type="InterPro" id="IPR005804">
    <property type="entry name" value="FA_desaturase_dom"/>
</dbReference>
<feature type="transmembrane region" description="Helical" evidence="11">
    <location>
        <begin position="12"/>
        <end position="32"/>
    </location>
</feature>
<evidence type="ECO:0000259" key="12">
    <source>
        <dbReference type="Pfam" id="PF00487"/>
    </source>
</evidence>
<comment type="subcellular location">
    <subcellularLocation>
        <location evidence="1">Membrane</location>
        <topology evidence="1">Multi-pass membrane protein</topology>
    </subcellularLocation>
</comment>
<dbReference type="PANTHER" id="PTHR11351:SF33">
    <property type="entry name" value="DELTA-9 FATTY ACID DESATURASE, DESA"/>
    <property type="match status" value="1"/>
</dbReference>
<feature type="region of interest" description="Disordered" evidence="10">
    <location>
        <begin position="252"/>
        <end position="272"/>
    </location>
</feature>
<dbReference type="GO" id="GO:0006631">
    <property type="term" value="P:fatty acid metabolic process"/>
    <property type="evidence" value="ECO:0007669"/>
    <property type="project" value="UniProtKB-KW"/>
</dbReference>
<sequence length="272" mass="31031">MFEGFIQLSPMGVALAMAGSYIMTVFASELYLHRSRSHRAVTFHPILCQAFRMWIWLTTYGVTAKTWVAVHRKHHAKCDTEEDPHSPRIHGLWTILGKGTLLYRKAARDADLVKAYGVGIKEDWMDEHLYTRHRFRGALFFLAVELLVFGPVNGFLIWLFQLSILPFWASGFINGIFHVVGYRNFETKEDSRNFFPIGIIFGGAELHNNHHANPASAKLSMKWWEFDSGYLVLRVLAFLRLAKINHVDRLPAGADGPRQPRMRRHAAGAAGQ</sequence>
<dbReference type="Proteomes" id="UP000180246">
    <property type="component" value="Unassembled WGS sequence"/>
</dbReference>
<feature type="domain" description="Fatty acid desaturase" evidence="12">
    <location>
        <begin position="20"/>
        <end position="228"/>
    </location>
</feature>
<dbReference type="GO" id="GO:0016020">
    <property type="term" value="C:membrane"/>
    <property type="evidence" value="ECO:0007669"/>
    <property type="project" value="UniProtKB-SubCell"/>
</dbReference>
<protein>
    <submittedName>
        <fullName evidence="13">Fatty acid desaturase family protein</fullName>
    </submittedName>
</protein>
<keyword evidence="5 11" id="KW-1133">Transmembrane helix</keyword>
<organism evidence="13 14">
    <name type="scientific">Massilia timonae</name>
    <dbReference type="NCBI Taxonomy" id="47229"/>
    <lineage>
        <taxon>Bacteria</taxon>
        <taxon>Pseudomonadati</taxon>
        <taxon>Pseudomonadota</taxon>
        <taxon>Betaproteobacteria</taxon>
        <taxon>Burkholderiales</taxon>
        <taxon>Oxalobacteraceae</taxon>
        <taxon>Telluria group</taxon>
        <taxon>Massilia</taxon>
    </lineage>
</organism>
<feature type="transmembrane region" description="Helical" evidence="11">
    <location>
        <begin position="166"/>
        <end position="185"/>
    </location>
</feature>
<keyword evidence="9 11" id="KW-0472">Membrane</keyword>
<accession>A0A1S2NGY3</accession>
<dbReference type="CDD" id="cd03505">
    <property type="entry name" value="Delta9-FADS-like"/>
    <property type="match status" value="1"/>
</dbReference>
<keyword evidence="6" id="KW-0560">Oxidoreductase</keyword>
<dbReference type="EMBL" id="JRYB01000001">
    <property type="protein sequence ID" value="OIJ44298.1"/>
    <property type="molecule type" value="Genomic_DNA"/>
</dbReference>
<keyword evidence="7" id="KW-0408">Iron</keyword>
<evidence type="ECO:0000256" key="4">
    <source>
        <dbReference type="ARBA" id="ARBA00022832"/>
    </source>
</evidence>
<evidence type="ECO:0000256" key="3">
    <source>
        <dbReference type="ARBA" id="ARBA00022692"/>
    </source>
</evidence>
<evidence type="ECO:0000256" key="8">
    <source>
        <dbReference type="ARBA" id="ARBA00023098"/>
    </source>
</evidence>
<evidence type="ECO:0000256" key="1">
    <source>
        <dbReference type="ARBA" id="ARBA00004141"/>
    </source>
</evidence>
<evidence type="ECO:0000256" key="6">
    <source>
        <dbReference type="ARBA" id="ARBA00023002"/>
    </source>
</evidence>
<evidence type="ECO:0000256" key="2">
    <source>
        <dbReference type="ARBA" id="ARBA00008749"/>
    </source>
</evidence>
<dbReference type="PANTHER" id="PTHR11351">
    <property type="entry name" value="ACYL-COA DESATURASE"/>
    <property type="match status" value="1"/>
</dbReference>
<keyword evidence="4" id="KW-0276">Fatty acid metabolism</keyword>
<reference evidence="13 14" key="1">
    <citation type="submission" date="2014-10" db="EMBL/GenBank/DDBJ databases">
        <authorList>
            <person name="Seo M.-J."/>
            <person name="Seok Y.J."/>
            <person name="Cha I.-T."/>
        </authorList>
    </citation>
    <scope>NUCLEOTIDE SEQUENCE [LARGE SCALE GENOMIC DNA]</scope>
    <source>
        <strain evidence="13 14">NEU</strain>
    </source>
</reference>
<keyword evidence="3 11" id="KW-0812">Transmembrane</keyword>
<keyword evidence="8" id="KW-0443">Lipid metabolism</keyword>
<dbReference type="AlphaFoldDB" id="A0A1S2NGY3"/>
<proteinExistence type="inferred from homology"/>
<comment type="caution">
    <text evidence="13">The sequence shown here is derived from an EMBL/GenBank/DDBJ whole genome shotgun (WGS) entry which is preliminary data.</text>
</comment>
<evidence type="ECO:0000256" key="9">
    <source>
        <dbReference type="ARBA" id="ARBA00023136"/>
    </source>
</evidence>
<evidence type="ECO:0000313" key="14">
    <source>
        <dbReference type="Proteomes" id="UP000180246"/>
    </source>
</evidence>
<dbReference type="GO" id="GO:0016717">
    <property type="term" value="F:oxidoreductase activity, acting on paired donors, with oxidation of a pair of donors resulting in the reduction of molecular oxygen to two molecules of water"/>
    <property type="evidence" value="ECO:0007669"/>
    <property type="project" value="InterPro"/>
</dbReference>
<name>A0A1S2NGY3_9BURK</name>
<dbReference type="Pfam" id="PF00487">
    <property type="entry name" value="FA_desaturase"/>
    <property type="match status" value="1"/>
</dbReference>
<comment type="similarity">
    <text evidence="2">Belongs to the fatty acid desaturase type 2 family.</text>
</comment>
<evidence type="ECO:0000256" key="5">
    <source>
        <dbReference type="ARBA" id="ARBA00022989"/>
    </source>
</evidence>
<dbReference type="RefSeq" id="WP_005668681.1">
    <property type="nucleotide sequence ID" value="NZ_DAMAFS010000044.1"/>
</dbReference>
<feature type="transmembrane region" description="Helical" evidence="11">
    <location>
        <begin position="138"/>
        <end position="160"/>
    </location>
</feature>